<evidence type="ECO:0000256" key="1">
    <source>
        <dbReference type="ARBA" id="ARBA00004325"/>
    </source>
</evidence>
<feature type="transmembrane region" description="Helical" evidence="6">
    <location>
        <begin position="26"/>
        <end position="43"/>
    </location>
</feature>
<evidence type="ECO:0000313" key="9">
    <source>
        <dbReference type="RefSeq" id="XP_011314422.1"/>
    </source>
</evidence>
<dbReference type="AlphaFoldDB" id="A0A9R1TS85"/>
<keyword evidence="5 6" id="KW-0472">Membrane</keyword>
<reference evidence="9" key="1">
    <citation type="submission" date="2025-08" db="UniProtKB">
        <authorList>
            <consortium name="RefSeq"/>
        </authorList>
    </citation>
    <scope>IDENTIFICATION</scope>
    <source>
        <strain evidence="9">USDA-PBARC FA_bdor</strain>
        <tissue evidence="9">Whole organism</tissue>
    </source>
</reference>
<dbReference type="PANTHER" id="PTHR12297">
    <property type="entry name" value="HYPOXIA-INDUCBILE GENE 1 HIG1 -RELATED"/>
    <property type="match status" value="1"/>
</dbReference>
<name>A0A9R1TS85_9HYME</name>
<dbReference type="GO" id="GO:0097250">
    <property type="term" value="P:mitochondrial respirasome assembly"/>
    <property type="evidence" value="ECO:0007669"/>
    <property type="project" value="TreeGrafter"/>
</dbReference>
<evidence type="ECO:0000256" key="6">
    <source>
        <dbReference type="SAM" id="Phobius"/>
    </source>
</evidence>
<dbReference type="RefSeq" id="XP_011314422.1">
    <property type="nucleotide sequence ID" value="XM_011316120.1"/>
</dbReference>
<feature type="domain" description="HIG1" evidence="7">
    <location>
        <begin position="1"/>
        <end position="91"/>
    </location>
</feature>
<gene>
    <name evidence="9" type="primary">LOC105273596</name>
</gene>
<keyword evidence="2 6" id="KW-0812">Transmembrane</keyword>
<dbReference type="PROSITE" id="PS51503">
    <property type="entry name" value="HIG1"/>
    <property type="match status" value="1"/>
</dbReference>
<comment type="subcellular location">
    <subcellularLocation>
        <location evidence="1">Mitochondrion membrane</location>
    </subcellularLocation>
</comment>
<evidence type="ECO:0000256" key="3">
    <source>
        <dbReference type="ARBA" id="ARBA00022989"/>
    </source>
</evidence>
<organism evidence="8 9">
    <name type="scientific">Fopius arisanus</name>
    <dbReference type="NCBI Taxonomy" id="64838"/>
    <lineage>
        <taxon>Eukaryota</taxon>
        <taxon>Metazoa</taxon>
        <taxon>Ecdysozoa</taxon>
        <taxon>Arthropoda</taxon>
        <taxon>Hexapoda</taxon>
        <taxon>Insecta</taxon>
        <taxon>Pterygota</taxon>
        <taxon>Neoptera</taxon>
        <taxon>Endopterygota</taxon>
        <taxon>Hymenoptera</taxon>
        <taxon>Apocrita</taxon>
        <taxon>Ichneumonoidea</taxon>
        <taxon>Braconidae</taxon>
        <taxon>Opiinae</taxon>
        <taxon>Fopius</taxon>
    </lineage>
</organism>
<dbReference type="KEGG" id="fas:105273596"/>
<evidence type="ECO:0000256" key="2">
    <source>
        <dbReference type="ARBA" id="ARBA00022692"/>
    </source>
</evidence>
<dbReference type="GO" id="GO:0031966">
    <property type="term" value="C:mitochondrial membrane"/>
    <property type="evidence" value="ECO:0007669"/>
    <property type="project" value="UniProtKB-SubCell"/>
</dbReference>
<keyword evidence="3 6" id="KW-1133">Transmembrane helix</keyword>
<dbReference type="Pfam" id="PF04588">
    <property type="entry name" value="HIG_1_N"/>
    <property type="match status" value="1"/>
</dbReference>
<dbReference type="InterPro" id="IPR050355">
    <property type="entry name" value="RCF1"/>
</dbReference>
<evidence type="ECO:0000256" key="5">
    <source>
        <dbReference type="ARBA" id="ARBA00023136"/>
    </source>
</evidence>
<dbReference type="Proteomes" id="UP000694866">
    <property type="component" value="Unplaced"/>
</dbReference>
<keyword evidence="4" id="KW-0496">Mitochondrion</keyword>
<proteinExistence type="predicted"/>
<dbReference type="GeneID" id="105273596"/>
<sequence>MMTSQEVILDESTSSAAIRKLKHDPFLLVGIAGFCGTLLVGAYKYKHRPKNMGTGLFLVQLRVAAQSAIIGSLSVGMVYGMLTKYVFKTEEKPN</sequence>
<protein>
    <submittedName>
        <fullName evidence="9">HIG1 domain family member 1A, mitochondrial-like</fullName>
    </submittedName>
</protein>
<evidence type="ECO:0000256" key="4">
    <source>
        <dbReference type="ARBA" id="ARBA00023128"/>
    </source>
</evidence>
<dbReference type="InterPro" id="IPR007667">
    <property type="entry name" value="Hypoxia_induced_domain"/>
</dbReference>
<dbReference type="OrthoDB" id="10003563at2759"/>
<evidence type="ECO:0000313" key="8">
    <source>
        <dbReference type="Proteomes" id="UP000694866"/>
    </source>
</evidence>
<keyword evidence="8" id="KW-1185">Reference proteome</keyword>
<dbReference type="Gene3D" id="6.10.140.1320">
    <property type="match status" value="1"/>
</dbReference>
<dbReference type="PANTHER" id="PTHR12297:SF3">
    <property type="entry name" value="HIG1 DOMAIN FAMILY MEMBER 1A"/>
    <property type="match status" value="1"/>
</dbReference>
<feature type="transmembrane region" description="Helical" evidence="6">
    <location>
        <begin position="63"/>
        <end position="82"/>
    </location>
</feature>
<accession>A0A9R1TS85</accession>
<evidence type="ECO:0000259" key="7">
    <source>
        <dbReference type="PROSITE" id="PS51503"/>
    </source>
</evidence>